<feature type="transmembrane region" description="Helical" evidence="1">
    <location>
        <begin position="86"/>
        <end position="113"/>
    </location>
</feature>
<dbReference type="PANTHER" id="PTHR43751:SF3">
    <property type="entry name" value="SULFATASE N-TERMINAL DOMAIN-CONTAINING PROTEIN"/>
    <property type="match status" value="1"/>
</dbReference>
<dbReference type="PANTHER" id="PTHR43751">
    <property type="entry name" value="SULFATASE"/>
    <property type="match status" value="1"/>
</dbReference>
<dbReference type="Gene3D" id="3.40.720.10">
    <property type="entry name" value="Alkaline Phosphatase, subunit A"/>
    <property type="match status" value="1"/>
</dbReference>
<dbReference type="EMBL" id="LFRF01000007">
    <property type="protein sequence ID" value="KND91825.1"/>
    <property type="molecule type" value="Genomic_DNA"/>
</dbReference>
<reference evidence="3 4" key="1">
    <citation type="journal article" date="2015" name="BMC Genomics">
        <title>The genome of the truffle-parasite Tolypocladium ophioglossoides and the evolution of antifungal peptaibiotics.</title>
        <authorList>
            <person name="Quandt C.A."/>
            <person name="Bushley K.E."/>
            <person name="Spatafora J.W."/>
        </authorList>
    </citation>
    <scope>NUCLEOTIDE SEQUENCE [LARGE SCALE GENOMIC DNA]</scope>
    <source>
        <strain evidence="3 4">CBS 100239</strain>
    </source>
</reference>
<evidence type="ECO:0000313" key="4">
    <source>
        <dbReference type="Proteomes" id="UP000036947"/>
    </source>
</evidence>
<dbReference type="InterPro" id="IPR017850">
    <property type="entry name" value="Alkaline_phosphatase_core_sf"/>
</dbReference>
<dbReference type="InterPro" id="IPR052701">
    <property type="entry name" value="GAG_Ulvan_Degrading_Sulfatases"/>
</dbReference>
<organism evidence="3 4">
    <name type="scientific">Tolypocladium ophioglossoides (strain CBS 100239)</name>
    <name type="common">Snaketongue truffleclub</name>
    <name type="synonym">Elaphocordyceps ophioglossoides</name>
    <dbReference type="NCBI Taxonomy" id="1163406"/>
    <lineage>
        <taxon>Eukaryota</taxon>
        <taxon>Fungi</taxon>
        <taxon>Dikarya</taxon>
        <taxon>Ascomycota</taxon>
        <taxon>Pezizomycotina</taxon>
        <taxon>Sordariomycetes</taxon>
        <taxon>Hypocreomycetidae</taxon>
        <taxon>Hypocreales</taxon>
        <taxon>Ophiocordycipitaceae</taxon>
        <taxon>Tolypocladium</taxon>
    </lineage>
</organism>
<feature type="transmembrane region" description="Helical" evidence="1">
    <location>
        <begin position="23"/>
        <end position="42"/>
    </location>
</feature>
<accession>A0A0L0NDJ6</accession>
<keyword evidence="1" id="KW-0472">Membrane</keyword>
<dbReference type="Pfam" id="PF00884">
    <property type="entry name" value="Sulfatase"/>
    <property type="match status" value="1"/>
</dbReference>
<name>A0A0L0NDJ6_TOLOC</name>
<feature type="transmembrane region" description="Helical" evidence="1">
    <location>
        <begin position="159"/>
        <end position="179"/>
    </location>
</feature>
<feature type="transmembrane region" description="Helical" evidence="1">
    <location>
        <begin position="133"/>
        <end position="152"/>
    </location>
</feature>
<dbReference type="OrthoDB" id="103349at2759"/>
<proteinExistence type="predicted"/>
<gene>
    <name evidence="3" type="ORF">TOPH_03368</name>
</gene>
<dbReference type="SUPFAM" id="SSF53649">
    <property type="entry name" value="Alkaline phosphatase-like"/>
    <property type="match status" value="1"/>
</dbReference>
<feature type="transmembrane region" description="Helical" evidence="1">
    <location>
        <begin position="244"/>
        <end position="266"/>
    </location>
</feature>
<evidence type="ECO:0000256" key="1">
    <source>
        <dbReference type="SAM" id="Phobius"/>
    </source>
</evidence>
<dbReference type="InterPro" id="IPR000917">
    <property type="entry name" value="Sulfatase_N"/>
</dbReference>
<comment type="caution">
    <text evidence="3">The sequence shown here is derived from an EMBL/GenBank/DDBJ whole genome shotgun (WGS) entry which is preliminary data.</text>
</comment>
<keyword evidence="1" id="KW-1133">Transmembrane helix</keyword>
<dbReference type="Proteomes" id="UP000036947">
    <property type="component" value="Unassembled WGS sequence"/>
</dbReference>
<dbReference type="STRING" id="1163406.A0A0L0NDJ6"/>
<sequence length="772" mass="86409">MASRCSGRRFALVLASRFANRRFLFATAAVSVIGAKLVHVYAHLTALPTVDVLLWGYSFFAQDTALLLFVRLLLDRSLLATGNWLQIVATALAATIVAYVLALGTVNISFFVVTGSEIHWRNIAFATDASSRAVLLTGLVSCAAVLCALLFVSWVLQDVLYFVAGLGADIIKWPFAFLLRKLSILRSHPPDVKYTNIPQQDVGRAAKYRLLEEHDFDHEGKSRVDEEDCAGLGIGGQPSTWRSWLMLLLYLLSGVAMLAQLILSIVRPKESAMVFMSWTPALLPFVDFTFSSPNLDSLVPLYHTGIGRSWDNLTALDEPMPLAWLPKEKQLHGFEDWYRATEKHYSAASDPQKISNWEDELLPELRNKLAHVPIRNVMLVVLESTRKDVFPIKKGGLIWDTFTNSFDNHSLPEEVQERLATLTPTANFLTGDYDDAFEYHPPKNKRRGGINANNAHTTGTYTLKSLAGTICGLSPLVADFNLEYLHHIYQPCLPHILEAFNALSPAAGKVEDDFTTFKWNSSFFQSVTIEYDRQDLLLRHMGFDADRLISKEYLKSADARFGAVHQPDINYFGMPEATLEEYIRDAFSSAKRNDERVFLTHLTSTSHHPFSFPNSKTYKYVPLSDDKSLDDLSHYTNGIGYADRWLGKILDILDEEGVADETLMVFVGDHGLSVPENNGISPYYNTNIGNFHVPIVLSHPKLPPIDINDAVSSLQILPTILDLLLETGSLPKTGSHREAAKDLARNYEGQSLLRPLHNSYNRSDQGSQGNWQ</sequence>
<keyword evidence="1" id="KW-0812">Transmembrane</keyword>
<keyword evidence="4" id="KW-1185">Reference proteome</keyword>
<evidence type="ECO:0000259" key="2">
    <source>
        <dbReference type="Pfam" id="PF00884"/>
    </source>
</evidence>
<evidence type="ECO:0000313" key="3">
    <source>
        <dbReference type="EMBL" id="KND91825.1"/>
    </source>
</evidence>
<dbReference type="AlphaFoldDB" id="A0A0L0NDJ6"/>
<feature type="domain" description="Sulfatase N-terminal" evidence="2">
    <location>
        <begin position="443"/>
        <end position="724"/>
    </location>
</feature>
<protein>
    <recommendedName>
        <fullName evidence="2">Sulfatase N-terminal domain-containing protein</fullName>
    </recommendedName>
</protein>